<comment type="caution">
    <text evidence="1">The sequence shown here is derived from an EMBL/GenBank/DDBJ whole genome shotgun (WGS) entry which is preliminary data.</text>
</comment>
<keyword evidence="2" id="KW-1185">Reference proteome</keyword>
<accession>A0ACB8Z0P4</accession>
<proteinExistence type="predicted"/>
<dbReference type="EMBL" id="CM042017">
    <property type="protein sequence ID" value="KAI3691198.1"/>
    <property type="molecule type" value="Genomic_DNA"/>
</dbReference>
<gene>
    <name evidence="1" type="ORF">L2E82_49418</name>
</gene>
<name>A0ACB8Z0P4_CICIN</name>
<evidence type="ECO:0000313" key="2">
    <source>
        <dbReference type="Proteomes" id="UP001055811"/>
    </source>
</evidence>
<reference evidence="1 2" key="2">
    <citation type="journal article" date="2022" name="Mol. Ecol. Resour.">
        <title>The genomes of chicory, endive, great burdock and yacon provide insights into Asteraceae paleo-polyploidization history and plant inulin production.</title>
        <authorList>
            <person name="Fan W."/>
            <person name="Wang S."/>
            <person name="Wang H."/>
            <person name="Wang A."/>
            <person name="Jiang F."/>
            <person name="Liu H."/>
            <person name="Zhao H."/>
            <person name="Xu D."/>
            <person name="Zhang Y."/>
        </authorList>
    </citation>
    <scope>NUCLEOTIDE SEQUENCE [LARGE SCALE GENOMIC DNA]</scope>
    <source>
        <strain evidence="2">cv. Punajuju</strain>
        <tissue evidence="1">Leaves</tissue>
    </source>
</reference>
<protein>
    <submittedName>
        <fullName evidence="1">Uncharacterized protein</fullName>
    </submittedName>
</protein>
<dbReference type="Proteomes" id="UP001055811">
    <property type="component" value="Linkage Group LG09"/>
</dbReference>
<reference evidence="2" key="1">
    <citation type="journal article" date="2022" name="Mol. Ecol. Resour.">
        <title>The genomes of chicory, endive, great burdock and yacon provide insights into Asteraceae palaeo-polyploidization history and plant inulin production.</title>
        <authorList>
            <person name="Fan W."/>
            <person name="Wang S."/>
            <person name="Wang H."/>
            <person name="Wang A."/>
            <person name="Jiang F."/>
            <person name="Liu H."/>
            <person name="Zhao H."/>
            <person name="Xu D."/>
            <person name="Zhang Y."/>
        </authorList>
    </citation>
    <scope>NUCLEOTIDE SEQUENCE [LARGE SCALE GENOMIC DNA]</scope>
    <source>
        <strain evidence="2">cv. Punajuju</strain>
    </source>
</reference>
<evidence type="ECO:0000313" key="1">
    <source>
        <dbReference type="EMBL" id="KAI3691198.1"/>
    </source>
</evidence>
<organism evidence="1 2">
    <name type="scientific">Cichorium intybus</name>
    <name type="common">Chicory</name>
    <dbReference type="NCBI Taxonomy" id="13427"/>
    <lineage>
        <taxon>Eukaryota</taxon>
        <taxon>Viridiplantae</taxon>
        <taxon>Streptophyta</taxon>
        <taxon>Embryophyta</taxon>
        <taxon>Tracheophyta</taxon>
        <taxon>Spermatophyta</taxon>
        <taxon>Magnoliopsida</taxon>
        <taxon>eudicotyledons</taxon>
        <taxon>Gunneridae</taxon>
        <taxon>Pentapetalae</taxon>
        <taxon>asterids</taxon>
        <taxon>campanulids</taxon>
        <taxon>Asterales</taxon>
        <taxon>Asteraceae</taxon>
        <taxon>Cichorioideae</taxon>
        <taxon>Cichorieae</taxon>
        <taxon>Cichoriinae</taxon>
        <taxon>Cichorium</taxon>
    </lineage>
</organism>
<sequence>MAVFYVFGDYTLQTWDFVDGDLTWITDFRDGGDDFEFQTRYGGNWRNLPVVEKGEEEVEPEVEGEERPQDFVYGLHVEILQV</sequence>